<feature type="transmembrane region" description="Helical" evidence="5">
    <location>
        <begin position="315"/>
        <end position="332"/>
    </location>
</feature>
<dbReference type="NCBIfam" id="NF033592">
    <property type="entry name" value="transpos_IS4_1"/>
    <property type="match status" value="1"/>
</dbReference>
<keyword evidence="8" id="KW-1185">Reference proteome</keyword>
<keyword evidence="3" id="KW-0238">DNA-binding</keyword>
<proteinExistence type="inferred from homology"/>
<evidence type="ECO:0000256" key="1">
    <source>
        <dbReference type="ARBA" id="ARBA00010075"/>
    </source>
</evidence>
<gene>
    <name evidence="7" type="ORF">E2980_12280</name>
</gene>
<protein>
    <submittedName>
        <fullName evidence="7">IS4 family transposase</fullName>
    </submittedName>
</protein>
<sequence>MSVSDSTTVRQCLSLLPLTDFAAPCLDYRVRKLRCANLLKIFIAAQICGWDSLRRIEEEIEADPLLQNEFGCAISASQLSRRIDDFPSCVLEALFHTLLSRIHQTAARQKKMPSNKLFIIDSTNLRLPHQLADWTYVTRHRSGVKVHTRLVVLSDGSCFPDRVVPSTGNVSDYEGSDLLVVDPDATYLMDRGYVSYRRMDRWLEQNCRFVTRINSHHLVKQVLEEYPTDASDPNLLRDAIVYLGGTFRWMEHPVRIVEFKDDQERVYRVATSRFDLSAREVADLYRQRWQIELFFRWMKQHLKFAKLYSYQPQAVWNHILLAMIAYSLMFLIRMQTQTSKTVWELLRLVRVYAFRSWEAFLNAVNKRPSWKTKGRQKSKQPPRQLKPIGCEVALVKPSKKQRQ</sequence>
<keyword evidence="2" id="KW-0815">Transposition</keyword>
<evidence type="ECO:0000256" key="5">
    <source>
        <dbReference type="SAM" id="Phobius"/>
    </source>
</evidence>
<evidence type="ECO:0000313" key="8">
    <source>
        <dbReference type="Proteomes" id="UP000297900"/>
    </source>
</evidence>
<dbReference type="GO" id="GO:0003677">
    <property type="term" value="F:DNA binding"/>
    <property type="evidence" value="ECO:0007669"/>
    <property type="project" value="UniProtKB-KW"/>
</dbReference>
<keyword evidence="4" id="KW-0233">DNA recombination</keyword>
<evidence type="ECO:0000259" key="6">
    <source>
        <dbReference type="Pfam" id="PF01609"/>
    </source>
</evidence>
<dbReference type="RefSeq" id="WP_135152483.1">
    <property type="nucleotide sequence ID" value="NZ_SOMN01000015.1"/>
</dbReference>
<dbReference type="AlphaFoldDB" id="A0A4Y8LY61"/>
<dbReference type="GO" id="GO:0004803">
    <property type="term" value="F:transposase activity"/>
    <property type="evidence" value="ECO:0007669"/>
    <property type="project" value="InterPro"/>
</dbReference>
<evidence type="ECO:0000256" key="4">
    <source>
        <dbReference type="ARBA" id="ARBA00023172"/>
    </source>
</evidence>
<dbReference type="SUPFAM" id="SSF53098">
    <property type="entry name" value="Ribonuclease H-like"/>
    <property type="match status" value="1"/>
</dbReference>
<evidence type="ECO:0000256" key="3">
    <source>
        <dbReference type="ARBA" id="ARBA00023125"/>
    </source>
</evidence>
<accession>A0A4Y8LY61</accession>
<dbReference type="PANTHER" id="PTHR33258:SF1">
    <property type="entry name" value="TRANSPOSASE INSL FOR INSERTION SEQUENCE ELEMENT IS186A-RELATED"/>
    <property type="match status" value="1"/>
</dbReference>
<dbReference type="Gene3D" id="3.90.350.10">
    <property type="entry name" value="Transposase Inhibitor Protein From Tn5, Chain A, domain 1"/>
    <property type="match status" value="1"/>
</dbReference>
<reference evidence="7 8" key="1">
    <citation type="submission" date="2019-03" db="EMBL/GenBank/DDBJ databases">
        <title>Cohnella endophytica sp. nov., a novel endophytic bacterium isolated from bark of Sonneratia apetala.</title>
        <authorList>
            <person name="Tuo L."/>
        </authorList>
    </citation>
    <scope>NUCLEOTIDE SEQUENCE [LARGE SCALE GENOMIC DNA]</scope>
    <source>
        <strain evidence="7 8">CCTCC AB 208254</strain>
    </source>
</reference>
<dbReference type="InterPro" id="IPR002559">
    <property type="entry name" value="Transposase_11"/>
</dbReference>
<dbReference type="Pfam" id="PF01609">
    <property type="entry name" value="DDE_Tnp_1"/>
    <property type="match status" value="1"/>
</dbReference>
<dbReference type="InterPro" id="IPR012337">
    <property type="entry name" value="RNaseH-like_sf"/>
</dbReference>
<dbReference type="EMBL" id="SOMN01000015">
    <property type="protein sequence ID" value="TFE26103.1"/>
    <property type="molecule type" value="Genomic_DNA"/>
</dbReference>
<evidence type="ECO:0000256" key="2">
    <source>
        <dbReference type="ARBA" id="ARBA00022578"/>
    </source>
</evidence>
<organism evidence="7 8">
    <name type="scientific">Cohnella luojiensis</name>
    <dbReference type="NCBI Taxonomy" id="652876"/>
    <lineage>
        <taxon>Bacteria</taxon>
        <taxon>Bacillati</taxon>
        <taxon>Bacillota</taxon>
        <taxon>Bacilli</taxon>
        <taxon>Bacillales</taxon>
        <taxon>Paenibacillaceae</taxon>
        <taxon>Cohnella</taxon>
    </lineage>
</organism>
<dbReference type="OrthoDB" id="368860at2"/>
<keyword evidence="5" id="KW-0472">Membrane</keyword>
<evidence type="ECO:0000313" key="7">
    <source>
        <dbReference type="EMBL" id="TFE26103.1"/>
    </source>
</evidence>
<comment type="caution">
    <text evidence="7">The sequence shown here is derived from an EMBL/GenBank/DDBJ whole genome shotgun (WGS) entry which is preliminary data.</text>
</comment>
<feature type="domain" description="Transposase IS4-like" evidence="6">
    <location>
        <begin position="116"/>
        <end position="328"/>
    </location>
</feature>
<dbReference type="PANTHER" id="PTHR33258">
    <property type="entry name" value="TRANSPOSASE INSL FOR INSERTION SEQUENCE ELEMENT IS186A-RELATED"/>
    <property type="match status" value="1"/>
</dbReference>
<dbReference type="Proteomes" id="UP000297900">
    <property type="component" value="Unassembled WGS sequence"/>
</dbReference>
<keyword evidence="5" id="KW-0812">Transmembrane</keyword>
<dbReference type="InterPro" id="IPR047952">
    <property type="entry name" value="Transpos_IS4"/>
</dbReference>
<keyword evidence="5" id="KW-1133">Transmembrane helix</keyword>
<dbReference type="GO" id="GO:0006313">
    <property type="term" value="P:DNA transposition"/>
    <property type="evidence" value="ECO:0007669"/>
    <property type="project" value="InterPro"/>
</dbReference>
<comment type="similarity">
    <text evidence="1">Belongs to the transposase 11 family.</text>
</comment>
<name>A0A4Y8LY61_9BACL</name>